<evidence type="ECO:0000256" key="1">
    <source>
        <dbReference type="ARBA" id="ARBA00004496"/>
    </source>
</evidence>
<reference evidence="11 12" key="1">
    <citation type="submission" date="2019-03" db="EMBL/GenBank/DDBJ databases">
        <authorList>
            <consortium name="Pathogen Informatics"/>
        </authorList>
    </citation>
    <scope>NUCLEOTIDE SEQUENCE [LARGE SCALE GENOMIC DNA]</scope>
    <source>
        <strain evidence="11 12">NCTC12282</strain>
    </source>
</reference>
<evidence type="ECO:0000313" key="12">
    <source>
        <dbReference type="Proteomes" id="UP000373449"/>
    </source>
</evidence>
<evidence type="ECO:0000313" key="11">
    <source>
        <dbReference type="EMBL" id="VFS46762.1"/>
    </source>
</evidence>
<keyword evidence="3 10" id="KW-0540">Nuclease</keyword>
<comment type="function">
    <text evidence="10">DNA repair enzyme involved in the repair of deaminated bases. Selectively cleaves double-stranded DNA at the second phosphodiester bond 3' to a deoxyinosine leaving behind the intact lesion on the nicked DNA.</text>
</comment>
<dbReference type="PANTHER" id="PTHR28511:SF1">
    <property type="entry name" value="ENDONUCLEASE V"/>
    <property type="match status" value="1"/>
</dbReference>
<keyword evidence="5 10" id="KW-0255">Endonuclease</keyword>
<dbReference type="InterPro" id="IPR007581">
    <property type="entry name" value="Endonuclease-V"/>
</dbReference>
<dbReference type="HAMAP" id="MF_00801">
    <property type="entry name" value="Endonuclease_5"/>
    <property type="match status" value="1"/>
</dbReference>
<keyword evidence="6 10" id="KW-0227">DNA damage</keyword>
<feature type="site" description="Interaction with target DNA" evidence="10">
    <location>
        <position position="96"/>
    </location>
</feature>
<dbReference type="GO" id="GO:0043737">
    <property type="term" value="F:deoxyribonuclease V activity"/>
    <property type="evidence" value="ECO:0007669"/>
    <property type="project" value="UniProtKB-UniRule"/>
</dbReference>
<evidence type="ECO:0000256" key="4">
    <source>
        <dbReference type="ARBA" id="ARBA00022723"/>
    </source>
</evidence>
<dbReference type="PANTHER" id="PTHR28511">
    <property type="entry name" value="ENDONUCLEASE V"/>
    <property type="match status" value="1"/>
</dbReference>
<dbReference type="EC" id="3.1.21.7" evidence="10"/>
<dbReference type="EMBL" id="CAADJA010000002">
    <property type="protein sequence ID" value="VFS46762.1"/>
    <property type="molecule type" value="Genomic_DNA"/>
</dbReference>
<sequence length="247" mass="27421">MFHLKMPAYLLKSCISYQASIIMVDTAGLRAEQIEKAQQIVSSDDLGFTEPQWIAGVDVGFEEQGTITRAAIAVLSYPALELVEYQIARIPTSLPYIPGLLSFRECPALVAAWQQLKHKPQLVFVDGQGIAHPRRLGVASHFGLLVNVPTIGVAKSRLCGSHPPLADVVGALEPLMDKSEQIGWVWNSKPRCKPLYISLGHRISQETALSWVKRCMRSYRLPEPTRSADAIASRRPAFIRWQAEHPS</sequence>
<dbReference type="CDD" id="cd06559">
    <property type="entry name" value="Endonuclease_V"/>
    <property type="match status" value="1"/>
</dbReference>
<evidence type="ECO:0000256" key="9">
    <source>
        <dbReference type="ARBA" id="ARBA00023204"/>
    </source>
</evidence>
<feature type="binding site" evidence="10">
    <location>
        <position position="126"/>
    </location>
    <ligand>
        <name>Mg(2+)</name>
        <dbReference type="ChEBI" id="CHEBI:18420"/>
    </ligand>
</feature>
<keyword evidence="2 10" id="KW-0963">Cytoplasm</keyword>
<keyword evidence="9 10" id="KW-0234">DNA repair</keyword>
<dbReference type="FunFam" id="3.30.2170.10:FF:000001">
    <property type="entry name" value="Endonuclease V"/>
    <property type="match status" value="1"/>
</dbReference>
<dbReference type="GO" id="GO:0006281">
    <property type="term" value="P:DNA repair"/>
    <property type="evidence" value="ECO:0007669"/>
    <property type="project" value="UniProtKB-UniRule"/>
</dbReference>
<keyword evidence="8 10" id="KW-0460">Magnesium</keyword>
<dbReference type="AlphaFoldDB" id="A0A484ZE82"/>
<evidence type="ECO:0000256" key="8">
    <source>
        <dbReference type="ARBA" id="ARBA00022842"/>
    </source>
</evidence>
<evidence type="ECO:0000256" key="2">
    <source>
        <dbReference type="ARBA" id="ARBA00022490"/>
    </source>
</evidence>
<evidence type="ECO:0000256" key="6">
    <source>
        <dbReference type="ARBA" id="ARBA00022763"/>
    </source>
</evidence>
<dbReference type="GO" id="GO:0016891">
    <property type="term" value="F:RNA endonuclease activity producing 5'-phosphomonoesters, hydrolytic mechanism"/>
    <property type="evidence" value="ECO:0007669"/>
    <property type="project" value="TreeGrafter"/>
</dbReference>
<comment type="similarity">
    <text evidence="10">Belongs to the endonuclease V family.</text>
</comment>
<feature type="binding site" evidence="10">
    <location>
        <position position="58"/>
    </location>
    <ligand>
        <name>Mg(2+)</name>
        <dbReference type="ChEBI" id="CHEBI:18420"/>
    </ligand>
</feature>
<comment type="subcellular location">
    <subcellularLocation>
        <location evidence="1 10">Cytoplasm</location>
    </subcellularLocation>
</comment>
<protein>
    <recommendedName>
        <fullName evidence="10">Endonuclease V</fullName>
        <ecNumber evidence="10">3.1.21.7</ecNumber>
    </recommendedName>
    <alternativeName>
        <fullName evidence="10">Deoxyinosine 3'endonuclease</fullName>
    </alternativeName>
    <alternativeName>
        <fullName evidence="10">Deoxyribonuclease V</fullName>
        <shortName evidence="10">DNase V</shortName>
    </alternativeName>
</protein>
<evidence type="ECO:0000256" key="3">
    <source>
        <dbReference type="ARBA" id="ARBA00022722"/>
    </source>
</evidence>
<evidence type="ECO:0000256" key="10">
    <source>
        <dbReference type="HAMAP-Rule" id="MF_00801"/>
    </source>
</evidence>
<comment type="cofactor">
    <cofactor evidence="10">
        <name>Mg(2+)</name>
        <dbReference type="ChEBI" id="CHEBI:18420"/>
    </cofactor>
</comment>
<dbReference type="Pfam" id="PF04493">
    <property type="entry name" value="Endonuclease_5"/>
    <property type="match status" value="1"/>
</dbReference>
<dbReference type="GO" id="GO:0003727">
    <property type="term" value="F:single-stranded RNA binding"/>
    <property type="evidence" value="ECO:0007669"/>
    <property type="project" value="TreeGrafter"/>
</dbReference>
<dbReference type="GO" id="GO:0005737">
    <property type="term" value="C:cytoplasm"/>
    <property type="evidence" value="ECO:0007669"/>
    <property type="project" value="UniProtKB-SubCell"/>
</dbReference>
<organism evidence="11 12">
    <name type="scientific">Budvicia aquatica</name>
    <dbReference type="NCBI Taxonomy" id="82979"/>
    <lineage>
        <taxon>Bacteria</taxon>
        <taxon>Pseudomonadati</taxon>
        <taxon>Pseudomonadota</taxon>
        <taxon>Gammaproteobacteria</taxon>
        <taxon>Enterobacterales</taxon>
        <taxon>Budviciaceae</taxon>
        <taxon>Budvicia</taxon>
    </lineage>
</organism>
<name>A0A484ZE82_9GAMM</name>
<keyword evidence="4 10" id="KW-0479">Metal-binding</keyword>
<proteinExistence type="inferred from homology"/>
<accession>A0A484ZE82</accession>
<dbReference type="GO" id="GO:0000287">
    <property type="term" value="F:magnesium ion binding"/>
    <property type="evidence" value="ECO:0007669"/>
    <property type="project" value="UniProtKB-UniRule"/>
</dbReference>
<evidence type="ECO:0000256" key="7">
    <source>
        <dbReference type="ARBA" id="ARBA00022801"/>
    </source>
</evidence>
<evidence type="ECO:0000256" key="5">
    <source>
        <dbReference type="ARBA" id="ARBA00022759"/>
    </source>
</evidence>
<keyword evidence="7 10" id="KW-0378">Hydrolase</keyword>
<dbReference type="Proteomes" id="UP000373449">
    <property type="component" value="Unassembled WGS sequence"/>
</dbReference>
<dbReference type="NCBIfam" id="NF008629">
    <property type="entry name" value="PRK11617.1"/>
    <property type="match status" value="1"/>
</dbReference>
<gene>
    <name evidence="10 11" type="primary">nfi</name>
    <name evidence="11" type="ORF">NCTC12282_01687</name>
</gene>
<comment type="catalytic activity">
    <reaction evidence="10">
        <text>Endonucleolytic cleavage at apurinic or apyrimidinic sites to products with a 5'-phosphate.</text>
        <dbReference type="EC" id="3.1.21.7"/>
    </reaction>
</comment>
<dbReference type="Gene3D" id="3.30.2170.10">
    <property type="entry name" value="archaeoglobus fulgidus dsm 4304 superfamily"/>
    <property type="match status" value="1"/>
</dbReference>